<evidence type="ECO:0000313" key="8">
    <source>
        <dbReference type="Proteomes" id="UP000295135"/>
    </source>
</evidence>
<feature type="region of interest" description="Disordered" evidence="5">
    <location>
        <begin position="116"/>
        <end position="138"/>
    </location>
</feature>
<comment type="subunit">
    <text evidence="4">Part of the Bam complex.</text>
</comment>
<dbReference type="PANTHER" id="PTHR37482:SF1">
    <property type="entry name" value="OUTER MEMBRANE PROTEIN ASSEMBLY FACTOR BAME"/>
    <property type="match status" value="1"/>
</dbReference>
<dbReference type="Pfam" id="PF04355">
    <property type="entry name" value="BamE"/>
    <property type="match status" value="1"/>
</dbReference>
<dbReference type="Gene3D" id="3.30.1450.10">
    <property type="match status" value="1"/>
</dbReference>
<dbReference type="EMBL" id="SLZY01000003">
    <property type="protein sequence ID" value="TCS73018.1"/>
    <property type="molecule type" value="Genomic_DNA"/>
</dbReference>
<protein>
    <recommendedName>
        <fullName evidence="4">Outer membrane protein assembly factor BamE</fullName>
    </recommendedName>
</protein>
<gene>
    <name evidence="4" type="primary">bamE</name>
    <name evidence="7" type="ORF">EDC61_103141</name>
</gene>
<comment type="subcellular location">
    <subcellularLocation>
        <location evidence="4">Cell outer membrane</location>
    </subcellularLocation>
</comment>
<dbReference type="GO" id="GO:1990063">
    <property type="term" value="C:Bam protein complex"/>
    <property type="evidence" value="ECO:0007669"/>
    <property type="project" value="TreeGrafter"/>
</dbReference>
<dbReference type="Proteomes" id="UP000295135">
    <property type="component" value="Unassembled WGS sequence"/>
</dbReference>
<organism evidence="7 8">
    <name type="scientific">Sulfuritortus calidifontis</name>
    <dbReference type="NCBI Taxonomy" id="1914471"/>
    <lineage>
        <taxon>Bacteria</taxon>
        <taxon>Pseudomonadati</taxon>
        <taxon>Pseudomonadota</taxon>
        <taxon>Betaproteobacteria</taxon>
        <taxon>Nitrosomonadales</taxon>
        <taxon>Thiobacillaceae</taxon>
        <taxon>Sulfuritortus</taxon>
    </lineage>
</organism>
<dbReference type="InterPro" id="IPR037873">
    <property type="entry name" value="BamE-like"/>
</dbReference>
<evidence type="ECO:0000259" key="6">
    <source>
        <dbReference type="Pfam" id="PF04355"/>
    </source>
</evidence>
<name>A0A4R3JXA3_9PROT</name>
<dbReference type="HAMAP" id="MF_00925">
    <property type="entry name" value="OM_assembly_BamE"/>
    <property type="match status" value="1"/>
</dbReference>
<comment type="function">
    <text evidence="4">Part of the outer membrane protein assembly complex, which is involved in assembly and insertion of beta-barrel proteins into the outer membrane.</text>
</comment>
<evidence type="ECO:0000256" key="4">
    <source>
        <dbReference type="HAMAP-Rule" id="MF_00925"/>
    </source>
</evidence>
<sequence length="138" mass="15344">MRYAILLALLLTGCSWTEKIDLKKPIEALQPYKMDIQQGNVITQDMIAKLKPGMTPSQVRFALGSPLVVDPFRNNRWDYVYRLEKGGKLVEARRITVVFENDVLKGIEGDVTALPAATKPAEAQPQPAVAPIPEAEKK</sequence>
<dbReference type="GO" id="GO:0030674">
    <property type="term" value="F:protein-macromolecule adaptor activity"/>
    <property type="evidence" value="ECO:0007669"/>
    <property type="project" value="TreeGrafter"/>
</dbReference>
<proteinExistence type="inferred from homology"/>
<reference evidence="7 8" key="1">
    <citation type="submission" date="2019-03" db="EMBL/GenBank/DDBJ databases">
        <title>Genomic Encyclopedia of Type Strains, Phase IV (KMG-IV): sequencing the most valuable type-strain genomes for metagenomic binning, comparative biology and taxonomic classification.</title>
        <authorList>
            <person name="Goeker M."/>
        </authorList>
    </citation>
    <scope>NUCLEOTIDE SEQUENCE [LARGE SCALE GENOMIC DNA]</scope>
    <source>
        <strain evidence="7 8">DSM 103923</strain>
    </source>
</reference>
<comment type="caution">
    <text evidence="7">The sequence shown here is derived from an EMBL/GenBank/DDBJ whole genome shotgun (WGS) entry which is preliminary data.</text>
</comment>
<dbReference type="PANTHER" id="PTHR37482">
    <property type="entry name" value="OUTER MEMBRANE PROTEIN ASSEMBLY FACTOR BAME"/>
    <property type="match status" value="1"/>
</dbReference>
<dbReference type="GO" id="GO:0043165">
    <property type="term" value="P:Gram-negative-bacterium-type cell outer membrane assembly"/>
    <property type="evidence" value="ECO:0007669"/>
    <property type="project" value="UniProtKB-UniRule"/>
</dbReference>
<evidence type="ECO:0000256" key="1">
    <source>
        <dbReference type="ARBA" id="ARBA00022729"/>
    </source>
</evidence>
<dbReference type="OrthoDB" id="9808250at2"/>
<feature type="compositionally biased region" description="Low complexity" evidence="5">
    <location>
        <begin position="120"/>
        <end position="138"/>
    </location>
</feature>
<dbReference type="InterPro" id="IPR007450">
    <property type="entry name" value="BamE_dom"/>
</dbReference>
<keyword evidence="1 4" id="KW-0732">Signal</keyword>
<dbReference type="GO" id="GO:0051205">
    <property type="term" value="P:protein insertion into membrane"/>
    <property type="evidence" value="ECO:0007669"/>
    <property type="project" value="UniProtKB-UniRule"/>
</dbReference>
<evidence type="ECO:0000256" key="2">
    <source>
        <dbReference type="ARBA" id="ARBA00023136"/>
    </source>
</evidence>
<evidence type="ECO:0000256" key="5">
    <source>
        <dbReference type="SAM" id="MobiDB-lite"/>
    </source>
</evidence>
<accession>A0A4R3JXA3</accession>
<dbReference type="AlphaFoldDB" id="A0A4R3JXA3"/>
<evidence type="ECO:0000313" key="7">
    <source>
        <dbReference type="EMBL" id="TCS73018.1"/>
    </source>
</evidence>
<comment type="similarity">
    <text evidence="4">Belongs to the BamE family.</text>
</comment>
<keyword evidence="3 4" id="KW-0998">Cell outer membrane</keyword>
<keyword evidence="8" id="KW-1185">Reference proteome</keyword>
<feature type="domain" description="Outer membrane protein assembly factor BamE" evidence="6">
    <location>
        <begin position="39"/>
        <end position="105"/>
    </location>
</feature>
<evidence type="ECO:0000256" key="3">
    <source>
        <dbReference type="ARBA" id="ARBA00023237"/>
    </source>
</evidence>
<dbReference type="InterPro" id="IPR026592">
    <property type="entry name" value="BamE"/>
</dbReference>
<keyword evidence="2 4" id="KW-0472">Membrane</keyword>